<reference evidence="1 2" key="2">
    <citation type="journal article" date="2003" name="Res. Microbiol.">
        <title>Myoviridae bacteriophages of Pseudomonas aeruginosa: a long and complex evolutionary pathway.</title>
        <authorList>
            <person name="Krylov V.N."/>
            <person name="Pleteneva E.A."/>
            <person name="Bourkalsteva M.V."/>
            <person name="Shaburova O.V."/>
            <person name="Volckaert G."/>
            <person name="Sykilinda N.N."/>
            <person name="Kurochkina L.P."/>
            <person name="Mesyanzhinov V.V."/>
        </authorList>
    </citation>
    <scope>NUCLEOTIDE SEQUENCE [LARGE SCALE GENOMIC DNA]</scope>
</reference>
<dbReference type="Proteomes" id="UP000001239">
    <property type="component" value="Segment"/>
</dbReference>
<dbReference type="KEGG" id="vg:5176645"/>
<reference evidence="1 2" key="4">
    <citation type="journal article" date="2005" name="J. Mol. Biol.">
        <title>Genome comparison of Pseudomonas aeruginosa large phages.</title>
        <authorList>
            <person name="Hertveldt K."/>
            <person name="Lavigne R."/>
            <person name="Pleteneva E."/>
            <person name="Sernova N."/>
            <person name="Kurochkina L."/>
            <person name="Korchevskii R."/>
            <person name="Robben J."/>
            <person name="Mesyanzhinov V."/>
            <person name="Krylov V.N."/>
            <person name="Volckaert G."/>
        </authorList>
    </citation>
    <scope>NUCLEOTIDE SEQUENCE</scope>
</reference>
<protein>
    <submittedName>
        <fullName evidence="1">Uncharacterized protein</fullName>
    </submittedName>
</protein>
<keyword evidence="2" id="KW-1185">Reference proteome</keyword>
<dbReference type="EMBL" id="AJ697969">
    <property type="protein sequence ID" value="CAG27113.1"/>
    <property type="molecule type" value="Genomic_DNA"/>
</dbReference>
<reference evidence="1 2" key="3">
    <citation type="journal article" date="2004" name="Bioinformatics">
        <title>PHIRE, a deterministic approach to reveal regulatory elements in bacteriophage genomes.</title>
        <authorList>
            <person name="Lavigne R."/>
            <person name="Sun W.D."/>
            <person name="Volckaert G."/>
        </authorList>
    </citation>
    <scope>NUCLEOTIDE SEQUENCE [LARGE SCALE GENOMIC DNA]</scope>
</reference>
<proteinExistence type="predicted"/>
<evidence type="ECO:0000313" key="1">
    <source>
        <dbReference type="EMBL" id="CAG27113.1"/>
    </source>
</evidence>
<dbReference type="GeneID" id="5176645"/>
<reference evidence="1 2" key="1">
    <citation type="journal article" date="2002" name="Genetika">
        <title>Phenogenetic characterization of a group of giant Phi KZ-like bacteriophages of Pseudomonas aeruginosa].</title>
        <authorList>
            <person name="Burkal'tseva M.V."/>
            <person name="Krylov V.N."/>
            <person name="Pleteneva E.A."/>
            <person name="Shaburova O.V."/>
            <person name="Krylov S.V."/>
            <person name="Volckaert G."/>
            <person name="Sykilinda N.N."/>
            <person name="Kurochkina L.P."/>
            <person name="Mesyanzhinov V.V."/>
        </authorList>
    </citation>
    <scope>NUCLEOTIDE SEQUENCE [LARGE SCALE GENOMIC DNA]</scope>
</reference>
<dbReference type="RefSeq" id="YP_418052.1">
    <property type="nucleotide sequence ID" value="NC_007623.1"/>
</dbReference>
<evidence type="ECO:0000313" key="2">
    <source>
        <dbReference type="Proteomes" id="UP000001239"/>
    </source>
</evidence>
<organism evidence="1 2">
    <name type="scientific">Pseudomonas phage EL</name>
    <dbReference type="NCBI Taxonomy" id="273133"/>
    <lineage>
        <taxon>Viruses</taxon>
        <taxon>Duplodnaviria</taxon>
        <taxon>Heunggongvirae</taxon>
        <taxon>Uroviricota</taxon>
        <taxon>Caudoviricetes</taxon>
        <taxon>Chimalliviridae</taxon>
        <taxon>Elvirus</taxon>
        <taxon>Elvirus EL</taxon>
    </lineage>
</organism>
<name>Q2Z162_9CAUD</name>
<sequence length="126" mass="14471">MKKRFLRVDYERIAEYVLDRSLKTDDLLVDTPSNVIDLYLTHALLARHLKHLEAALQPFNRNGEWGSSLEIEGEDEDPQLTEVLFSDQGEDIVHTFQVSLRPRAVVHLQGRVVVLPLIKIEVLTRG</sequence>
<accession>Q2Z162</accession>